<dbReference type="AlphaFoldDB" id="A0A6N8TBY6"/>
<evidence type="ECO:0008006" key="3">
    <source>
        <dbReference type="Google" id="ProtNLM"/>
    </source>
</evidence>
<dbReference type="PROSITE" id="PS51257">
    <property type="entry name" value="PROKAR_LIPOPROTEIN"/>
    <property type="match status" value="1"/>
</dbReference>
<name>A0A6N8TBY6_SHIZO</name>
<dbReference type="RefSeq" id="WP_160785685.1">
    <property type="nucleotide sequence ID" value="NZ_CP086610.1"/>
</dbReference>
<dbReference type="Proteomes" id="UP000440304">
    <property type="component" value="Unassembled WGS sequence"/>
</dbReference>
<evidence type="ECO:0000313" key="2">
    <source>
        <dbReference type="Proteomes" id="UP000440304"/>
    </source>
</evidence>
<evidence type="ECO:0000313" key="1">
    <source>
        <dbReference type="EMBL" id="MXO00101.1"/>
    </source>
</evidence>
<sequence>MTIRRFLGISLLAVVAGCNQTDKPADLGVTSDPSGVQAAAQQQTQVAVIQGSCPQVFLRDGTAVLQRFGKGAKDDPQNLAYQVTLADTTRQCVMSNDQLVMTVVVQGRIVVGPAGASGTVTVPIRVSVMDGDTAHYSELVQFPVTIPADGSAGQFIFTQSNVSIPAGSGGFTKAYVGFEEGAAKKRKRN</sequence>
<accession>A0A6N8TBY6</accession>
<gene>
    <name evidence="1" type="ORF">GR156_07300</name>
</gene>
<proteinExistence type="predicted"/>
<organism evidence="1 2">
    <name type="scientific">Shinella zoogloeoides</name>
    <name type="common">Crabtreella saccharophila</name>
    <dbReference type="NCBI Taxonomy" id="352475"/>
    <lineage>
        <taxon>Bacteria</taxon>
        <taxon>Pseudomonadati</taxon>
        <taxon>Pseudomonadota</taxon>
        <taxon>Alphaproteobacteria</taxon>
        <taxon>Hyphomicrobiales</taxon>
        <taxon>Rhizobiaceae</taxon>
        <taxon>Shinella</taxon>
    </lineage>
</organism>
<dbReference type="EMBL" id="WUML01000004">
    <property type="protein sequence ID" value="MXO00101.1"/>
    <property type="molecule type" value="Genomic_DNA"/>
</dbReference>
<reference evidence="1 2" key="1">
    <citation type="submission" date="2019-12" db="EMBL/GenBank/DDBJ databases">
        <title>Shinella granuli gen. nov., sp. nov., and proposal of the reclassification of Zoogloea ramigera ATCC 19623 as Shinella zoogloeoides sp. nov.</title>
        <authorList>
            <person name="Gao J."/>
        </authorList>
    </citation>
    <scope>NUCLEOTIDE SEQUENCE [LARGE SCALE GENOMIC DNA]</scope>
    <source>
        <strain evidence="1 2">DSM 287</strain>
    </source>
</reference>
<protein>
    <recommendedName>
        <fullName evidence="3">PilZ domain-containing protein</fullName>
    </recommendedName>
</protein>
<comment type="caution">
    <text evidence="1">The sequence shown here is derived from an EMBL/GenBank/DDBJ whole genome shotgun (WGS) entry which is preliminary data.</text>
</comment>
<dbReference type="OrthoDB" id="8446614at2"/>